<dbReference type="InParanoid" id="K4BHH8"/>
<dbReference type="AlphaFoldDB" id="K4BHH8"/>
<proteinExistence type="predicted"/>
<dbReference type="Gramene" id="Solyc03g071480.1.1">
    <property type="protein sequence ID" value="Solyc03g071480.1.1"/>
    <property type="gene ID" value="Solyc03g071480.1"/>
</dbReference>
<reference evidence="1" key="1">
    <citation type="journal article" date="2012" name="Nature">
        <title>The tomato genome sequence provides insights into fleshy fruit evolution.</title>
        <authorList>
            <consortium name="Tomato Genome Consortium"/>
        </authorList>
    </citation>
    <scope>NUCLEOTIDE SEQUENCE [LARGE SCALE GENOMIC DNA]</scope>
    <source>
        <strain evidence="1">cv. Heinz 1706</strain>
    </source>
</reference>
<reference evidence="1" key="2">
    <citation type="submission" date="2015-06" db="UniProtKB">
        <authorList>
            <consortium name="EnsemblPlants"/>
        </authorList>
    </citation>
    <scope>IDENTIFICATION</scope>
    <source>
        <strain evidence="1">cv. Heinz 1706</strain>
    </source>
</reference>
<name>K4BHH8_SOLLC</name>
<organism evidence="1">
    <name type="scientific">Solanum lycopersicum</name>
    <name type="common">Tomato</name>
    <name type="synonym">Lycopersicon esculentum</name>
    <dbReference type="NCBI Taxonomy" id="4081"/>
    <lineage>
        <taxon>Eukaryota</taxon>
        <taxon>Viridiplantae</taxon>
        <taxon>Streptophyta</taxon>
        <taxon>Embryophyta</taxon>
        <taxon>Tracheophyta</taxon>
        <taxon>Spermatophyta</taxon>
        <taxon>Magnoliopsida</taxon>
        <taxon>eudicotyledons</taxon>
        <taxon>Gunneridae</taxon>
        <taxon>Pentapetalae</taxon>
        <taxon>asterids</taxon>
        <taxon>lamiids</taxon>
        <taxon>Solanales</taxon>
        <taxon>Solanaceae</taxon>
        <taxon>Solanoideae</taxon>
        <taxon>Solaneae</taxon>
        <taxon>Solanum</taxon>
        <taxon>Solanum subgen. Lycopersicon</taxon>
    </lineage>
</organism>
<protein>
    <submittedName>
        <fullName evidence="1">Uncharacterized protein</fullName>
    </submittedName>
</protein>
<dbReference type="Proteomes" id="UP000004994">
    <property type="component" value="Chromosome 3"/>
</dbReference>
<dbReference type="HOGENOM" id="CLU_2578458_0_0_1"/>
<dbReference type="EnsemblPlants" id="Solyc03g071480.1.1">
    <property type="protein sequence ID" value="Solyc03g071480.1.1"/>
    <property type="gene ID" value="Solyc03g071480.1"/>
</dbReference>
<evidence type="ECO:0000313" key="2">
    <source>
        <dbReference type="Proteomes" id="UP000004994"/>
    </source>
</evidence>
<sequence length="81" mass="9300">MDLIREAKAAHEHLVVASMAMIAHRKTRLQLLMLAGWTIIYKIGKLRESRSYCENALRIYAIHVPGTNADGLWIDENFSYI</sequence>
<dbReference type="PhylomeDB" id="K4BHH8"/>
<dbReference type="PaxDb" id="4081-Solyc03g071480.1.1"/>
<accession>K4BHH8</accession>
<keyword evidence="2" id="KW-1185">Reference proteome</keyword>
<evidence type="ECO:0000313" key="1">
    <source>
        <dbReference type="EnsemblPlants" id="Solyc03g071480.1.1"/>
    </source>
</evidence>